<name>A0A2S4UKF1_9BASI</name>
<sequence length="67" mass="7080">MEANATNTSITILKNHSLLEVCHSDPSIELRTSASISSPNSVPTSGLVATSPLKIDATEVENSQFHS</sequence>
<proteinExistence type="predicted"/>
<dbReference type="Proteomes" id="UP000238274">
    <property type="component" value="Unassembled WGS sequence"/>
</dbReference>
<accession>A0A2S4UKF1</accession>
<organism evidence="1 2">
    <name type="scientific">Puccinia striiformis</name>
    <dbReference type="NCBI Taxonomy" id="27350"/>
    <lineage>
        <taxon>Eukaryota</taxon>
        <taxon>Fungi</taxon>
        <taxon>Dikarya</taxon>
        <taxon>Basidiomycota</taxon>
        <taxon>Pucciniomycotina</taxon>
        <taxon>Pucciniomycetes</taxon>
        <taxon>Pucciniales</taxon>
        <taxon>Pucciniaceae</taxon>
        <taxon>Puccinia</taxon>
    </lineage>
</organism>
<comment type="caution">
    <text evidence="1">The sequence shown here is derived from an EMBL/GenBank/DDBJ whole genome shotgun (WGS) entry which is preliminary data.</text>
</comment>
<reference evidence="1 2" key="1">
    <citation type="submission" date="2017-12" db="EMBL/GenBank/DDBJ databases">
        <title>Gene loss provides genomic basis for host adaptation in cereal stripe rust fungi.</title>
        <authorList>
            <person name="Xia C."/>
        </authorList>
    </citation>
    <scope>NUCLEOTIDE SEQUENCE [LARGE SCALE GENOMIC DNA]</scope>
    <source>
        <strain evidence="1 2">93TX-2</strain>
    </source>
</reference>
<gene>
    <name evidence="1" type="ORF">PSHT_14402</name>
</gene>
<dbReference type="EMBL" id="PKSM01000320">
    <property type="protein sequence ID" value="POV97793.1"/>
    <property type="molecule type" value="Genomic_DNA"/>
</dbReference>
<evidence type="ECO:0000313" key="2">
    <source>
        <dbReference type="Proteomes" id="UP000238274"/>
    </source>
</evidence>
<dbReference type="AlphaFoldDB" id="A0A2S4UKF1"/>
<protein>
    <submittedName>
        <fullName evidence="1">Uncharacterized protein</fullName>
    </submittedName>
</protein>
<dbReference type="VEuPathDB" id="FungiDB:PSHT_14402"/>
<keyword evidence="2" id="KW-1185">Reference proteome</keyword>
<reference evidence="2" key="3">
    <citation type="journal article" date="2018" name="Mol. Plant Microbe Interact.">
        <title>Genome sequence resources for the wheat stripe rust pathogen (Puccinia striiformis f. sp. tritici) and the barley stripe rust pathogen (Puccinia striiformis f. sp. hordei).</title>
        <authorList>
            <person name="Xia C."/>
            <person name="Wang M."/>
            <person name="Yin C."/>
            <person name="Cornejo O.E."/>
            <person name="Hulbert S.H."/>
            <person name="Chen X."/>
        </authorList>
    </citation>
    <scope>NUCLEOTIDE SEQUENCE [LARGE SCALE GENOMIC DNA]</scope>
    <source>
        <strain evidence="2">93TX-2</strain>
    </source>
</reference>
<evidence type="ECO:0000313" key="1">
    <source>
        <dbReference type="EMBL" id="POV97793.1"/>
    </source>
</evidence>
<reference evidence="2" key="2">
    <citation type="journal article" date="2018" name="BMC Genomics">
        <title>Genomic insights into host adaptation between the wheat stripe rust pathogen (Puccinia striiformis f. sp. tritici) and the barley stripe rust pathogen (Puccinia striiformis f. sp. hordei).</title>
        <authorList>
            <person name="Xia C."/>
            <person name="Wang M."/>
            <person name="Yin C."/>
            <person name="Cornejo O.E."/>
            <person name="Hulbert S.H."/>
            <person name="Chen X."/>
        </authorList>
    </citation>
    <scope>NUCLEOTIDE SEQUENCE [LARGE SCALE GENOMIC DNA]</scope>
    <source>
        <strain evidence="2">93TX-2</strain>
    </source>
</reference>